<dbReference type="InterPro" id="IPR003903">
    <property type="entry name" value="UIM_dom"/>
</dbReference>
<feature type="region of interest" description="Disordered" evidence="5">
    <location>
        <begin position="261"/>
        <end position="384"/>
    </location>
</feature>
<feature type="compositionally biased region" description="Basic and acidic residues" evidence="5">
    <location>
        <begin position="261"/>
        <end position="274"/>
    </location>
</feature>
<feature type="compositionally biased region" description="Basic and acidic residues" evidence="5">
    <location>
        <begin position="368"/>
        <end position="384"/>
    </location>
</feature>
<dbReference type="SUPFAM" id="SSF53300">
    <property type="entry name" value="vWA-like"/>
    <property type="match status" value="1"/>
</dbReference>
<dbReference type="FunFam" id="3.40.50.410:FF:000005">
    <property type="entry name" value="26S proteasome non-ATPase regulatory subunit 4"/>
    <property type="match status" value="1"/>
</dbReference>
<reference evidence="7 8" key="1">
    <citation type="submission" date="2018-08" db="EMBL/GenBank/DDBJ databases">
        <title>Genomic investigation of the strawberry pathogen Phytophthora fragariae indicates pathogenicity is determined by transcriptional variation in three key races.</title>
        <authorList>
            <person name="Adams T.M."/>
            <person name="Armitage A.D."/>
            <person name="Sobczyk M.K."/>
            <person name="Bates H.J."/>
            <person name="Dunwell J.M."/>
            <person name="Nellist C.F."/>
            <person name="Harrison R.J."/>
        </authorList>
    </citation>
    <scope>NUCLEOTIDE SEQUENCE [LARGE SCALE GENOMIC DNA]</scope>
    <source>
        <strain evidence="7 8">SCRP333</strain>
    </source>
</reference>
<evidence type="ECO:0000313" key="7">
    <source>
        <dbReference type="EMBL" id="KAE9336953.1"/>
    </source>
</evidence>
<protein>
    <recommendedName>
        <fullName evidence="4">26S proteasome regulatory subunit RPN10</fullName>
    </recommendedName>
</protein>
<organism evidence="7 8">
    <name type="scientific">Phytophthora rubi</name>
    <dbReference type="NCBI Taxonomy" id="129364"/>
    <lineage>
        <taxon>Eukaryota</taxon>
        <taxon>Sar</taxon>
        <taxon>Stramenopiles</taxon>
        <taxon>Oomycota</taxon>
        <taxon>Peronosporomycetes</taxon>
        <taxon>Peronosporales</taxon>
        <taxon>Peronosporaceae</taxon>
        <taxon>Phytophthora</taxon>
    </lineage>
</organism>
<feature type="region of interest" description="Disordered" evidence="5">
    <location>
        <begin position="224"/>
        <end position="243"/>
    </location>
</feature>
<proteinExistence type="inferred from homology"/>
<comment type="similarity">
    <text evidence="1">Belongs to the proteasome subunit S5A family.</text>
</comment>
<dbReference type="Gene3D" id="1.10.287.3990">
    <property type="match status" value="1"/>
</dbReference>
<dbReference type="EMBL" id="QXFT01000732">
    <property type="protein sequence ID" value="KAE9336953.1"/>
    <property type="molecule type" value="Genomic_DNA"/>
</dbReference>
<dbReference type="Gene3D" id="3.40.50.410">
    <property type="entry name" value="von Willebrand factor, type A domain"/>
    <property type="match status" value="1"/>
</dbReference>
<evidence type="ECO:0000256" key="2">
    <source>
        <dbReference type="ARBA" id="ARBA00022737"/>
    </source>
</evidence>
<evidence type="ECO:0000256" key="5">
    <source>
        <dbReference type="SAM" id="MobiDB-lite"/>
    </source>
</evidence>
<dbReference type="PANTHER" id="PTHR10223">
    <property type="entry name" value="26S PROTEASOME NON-ATPASE REGULATORY SUBUNIT 4"/>
    <property type="match status" value="1"/>
</dbReference>
<dbReference type="InterPro" id="IPR002035">
    <property type="entry name" value="VWF_A"/>
</dbReference>
<evidence type="ECO:0000259" key="6">
    <source>
        <dbReference type="PROSITE" id="PS50234"/>
    </source>
</evidence>
<accession>A0A6A4F8M8</accession>
<evidence type="ECO:0000256" key="3">
    <source>
        <dbReference type="ARBA" id="ARBA00022942"/>
    </source>
</evidence>
<name>A0A6A4F8M8_9STRA</name>
<keyword evidence="8" id="KW-1185">Reference proteome</keyword>
<dbReference type="PANTHER" id="PTHR10223:SF0">
    <property type="entry name" value="26S PROTEASOME NON-ATPASE REGULATORY SUBUNIT 4"/>
    <property type="match status" value="1"/>
</dbReference>
<dbReference type="Proteomes" id="UP000434957">
    <property type="component" value="Unassembled WGS sequence"/>
</dbReference>
<dbReference type="GO" id="GO:0008540">
    <property type="term" value="C:proteasome regulatory particle, base subcomplex"/>
    <property type="evidence" value="ECO:0007669"/>
    <property type="project" value="TreeGrafter"/>
</dbReference>
<keyword evidence="3" id="KW-0647">Proteasome</keyword>
<feature type="domain" description="VWFA" evidence="6">
    <location>
        <begin position="31"/>
        <end position="198"/>
    </location>
</feature>
<dbReference type="GO" id="GO:0005829">
    <property type="term" value="C:cytosol"/>
    <property type="evidence" value="ECO:0007669"/>
    <property type="project" value="TreeGrafter"/>
</dbReference>
<dbReference type="PROSITE" id="PS50330">
    <property type="entry name" value="UIM"/>
    <property type="match status" value="1"/>
</dbReference>
<dbReference type="CDD" id="cd22297">
    <property type="entry name" value="PSMD4_RAZUL"/>
    <property type="match status" value="1"/>
</dbReference>
<dbReference type="GO" id="GO:0031593">
    <property type="term" value="F:polyubiquitin modification-dependent protein binding"/>
    <property type="evidence" value="ECO:0007669"/>
    <property type="project" value="TreeGrafter"/>
</dbReference>
<evidence type="ECO:0000313" key="8">
    <source>
        <dbReference type="Proteomes" id="UP000434957"/>
    </source>
</evidence>
<sequence length="384" mass="39763">MWHLVDVALFARSSLQQSAKAPNPVKMPLESTMICLDNSEWMRNGDYIPSRLEAQHDAANLLCGTKTQANPESTVGVLAMAGKSVQVLASPTDSMGTLLSAIHRVKIGGTMRLANAIQVAQLALKHRRNKTGGQRVVVFIGSPIEEDEKQLTKIGKLLKKNNIAVDVVSMGELDANAAKLQAFVDAASSSNNSHLVMVPAGVLPSDVLVSSPVLHGDDGAAAAAAASGGGGGNDSFAEYGGVDPSMDPELALALRVSMEEERARQEAAQKRAAEAEAATAAAAAPAPETPAAAPATEAQVEPKQPTQTPAPATAAAAAPAAKSTPPPAPAPASNLPFMDPKFVNSLLSGLPGVDPNDPKIQAAMAQMAKKDEKKDGDEEKKEDK</sequence>
<dbReference type="PROSITE" id="PS50234">
    <property type="entry name" value="VWFA"/>
    <property type="match status" value="1"/>
</dbReference>
<dbReference type="GO" id="GO:0043161">
    <property type="term" value="P:proteasome-mediated ubiquitin-dependent protein catabolic process"/>
    <property type="evidence" value="ECO:0007669"/>
    <property type="project" value="TreeGrafter"/>
</dbReference>
<evidence type="ECO:0000256" key="4">
    <source>
        <dbReference type="ARBA" id="ARBA00044341"/>
    </source>
</evidence>
<evidence type="ECO:0000256" key="1">
    <source>
        <dbReference type="ARBA" id="ARBA00005574"/>
    </source>
</evidence>
<dbReference type="GO" id="GO:0005634">
    <property type="term" value="C:nucleus"/>
    <property type="evidence" value="ECO:0007669"/>
    <property type="project" value="TreeGrafter"/>
</dbReference>
<dbReference type="SMART" id="SM00327">
    <property type="entry name" value="VWA"/>
    <property type="match status" value="1"/>
</dbReference>
<dbReference type="InterPro" id="IPR027040">
    <property type="entry name" value="PSMD4"/>
</dbReference>
<feature type="compositionally biased region" description="Low complexity" evidence="5">
    <location>
        <begin position="275"/>
        <end position="323"/>
    </location>
</feature>
<dbReference type="InterPro" id="IPR036465">
    <property type="entry name" value="vWFA_dom_sf"/>
</dbReference>
<gene>
    <name evidence="7" type="ORF">PR003_g12255</name>
</gene>
<keyword evidence="2" id="KW-0677">Repeat</keyword>
<dbReference type="AlphaFoldDB" id="A0A6A4F8M8"/>
<comment type="caution">
    <text evidence="7">The sequence shown here is derived from an EMBL/GenBank/DDBJ whole genome shotgun (WGS) entry which is preliminary data.</text>
</comment>
<dbReference type="InterPro" id="IPR049590">
    <property type="entry name" value="PSMD4_RAZUL-like"/>
</dbReference>
<dbReference type="Pfam" id="PF13519">
    <property type="entry name" value="VWA_2"/>
    <property type="match status" value="1"/>
</dbReference>